<organism evidence="11 12">
    <name type="scientific">Candidatus Methylopumilus planktonicus</name>
    <dbReference type="NCBI Taxonomy" id="1581557"/>
    <lineage>
        <taxon>Bacteria</taxon>
        <taxon>Pseudomonadati</taxon>
        <taxon>Pseudomonadota</taxon>
        <taxon>Betaproteobacteria</taxon>
        <taxon>Nitrosomonadales</taxon>
        <taxon>Methylophilaceae</taxon>
        <taxon>Candidatus Methylopumilus</taxon>
    </lineage>
</organism>
<evidence type="ECO:0000256" key="8">
    <source>
        <dbReference type="PIRNR" id="PIRNR000194"/>
    </source>
</evidence>
<dbReference type="GO" id="GO:0006730">
    <property type="term" value="P:one-carbon metabolic process"/>
    <property type="evidence" value="ECO:0007669"/>
    <property type="project" value="UniProtKB-KW"/>
</dbReference>
<dbReference type="PROSITE" id="PS51330">
    <property type="entry name" value="DHFR_2"/>
    <property type="match status" value="1"/>
</dbReference>
<dbReference type="Gene3D" id="3.40.430.10">
    <property type="entry name" value="Dihydrofolate Reductase, subunit A"/>
    <property type="match status" value="1"/>
</dbReference>
<dbReference type="UniPathway" id="UPA00077">
    <property type="reaction ID" value="UER00158"/>
</dbReference>
<dbReference type="AlphaFoldDB" id="A0A0D6EV75"/>
<dbReference type="PIRSF" id="PIRSF000194">
    <property type="entry name" value="DHFR"/>
    <property type="match status" value="1"/>
</dbReference>
<comment type="pathway">
    <text evidence="1 8">Cofactor biosynthesis; tetrahydrofolate biosynthesis; 5,6,7,8-tetrahydrofolate from 7,8-dihydrofolate: step 1/1.</text>
</comment>
<dbReference type="PROSITE" id="PS00075">
    <property type="entry name" value="DHFR_1"/>
    <property type="match status" value="1"/>
</dbReference>
<dbReference type="GO" id="GO:0046655">
    <property type="term" value="P:folic acid metabolic process"/>
    <property type="evidence" value="ECO:0007669"/>
    <property type="project" value="TreeGrafter"/>
</dbReference>
<evidence type="ECO:0000256" key="6">
    <source>
        <dbReference type="ARBA" id="ARBA00023002"/>
    </source>
</evidence>
<protein>
    <recommendedName>
        <fullName evidence="3 8">Dihydrofolate reductase</fullName>
        <ecNumber evidence="3 8">1.5.1.3</ecNumber>
    </recommendedName>
</protein>
<dbReference type="PRINTS" id="PR00070">
    <property type="entry name" value="DHFR"/>
</dbReference>
<dbReference type="GO" id="GO:0046654">
    <property type="term" value="P:tetrahydrofolate biosynthetic process"/>
    <property type="evidence" value="ECO:0007669"/>
    <property type="project" value="UniProtKB-UniPathway"/>
</dbReference>
<dbReference type="GO" id="GO:0004146">
    <property type="term" value="F:dihydrofolate reductase activity"/>
    <property type="evidence" value="ECO:0007669"/>
    <property type="project" value="UniProtKB-EC"/>
</dbReference>
<keyword evidence="6 8" id="KW-0560">Oxidoreductase</keyword>
<dbReference type="OrthoDB" id="9804315at2"/>
<comment type="catalytic activity">
    <reaction evidence="8">
        <text>(6S)-5,6,7,8-tetrahydrofolate + NADP(+) = 7,8-dihydrofolate + NADPH + H(+)</text>
        <dbReference type="Rhea" id="RHEA:15009"/>
        <dbReference type="ChEBI" id="CHEBI:15378"/>
        <dbReference type="ChEBI" id="CHEBI:57451"/>
        <dbReference type="ChEBI" id="CHEBI:57453"/>
        <dbReference type="ChEBI" id="CHEBI:57783"/>
        <dbReference type="ChEBI" id="CHEBI:58349"/>
        <dbReference type="EC" id="1.5.1.3"/>
    </reaction>
</comment>
<dbReference type="Proteomes" id="UP000064007">
    <property type="component" value="Chromosome 1"/>
</dbReference>
<dbReference type="SUPFAM" id="SSF53597">
    <property type="entry name" value="Dihydrofolate reductase-like"/>
    <property type="match status" value="1"/>
</dbReference>
<dbReference type="InterPro" id="IPR001796">
    <property type="entry name" value="DHFR_dom"/>
</dbReference>
<dbReference type="KEGG" id="mbat:BN1208_0646"/>
<evidence type="ECO:0000259" key="10">
    <source>
        <dbReference type="PROSITE" id="PS51330"/>
    </source>
</evidence>
<feature type="domain" description="DHFR" evidence="10">
    <location>
        <begin position="3"/>
        <end position="159"/>
    </location>
</feature>
<dbReference type="PANTHER" id="PTHR48069">
    <property type="entry name" value="DIHYDROFOLATE REDUCTASE"/>
    <property type="match status" value="1"/>
</dbReference>
<evidence type="ECO:0000256" key="4">
    <source>
        <dbReference type="ARBA" id="ARBA00022563"/>
    </source>
</evidence>
<evidence type="ECO:0000256" key="5">
    <source>
        <dbReference type="ARBA" id="ARBA00022857"/>
    </source>
</evidence>
<evidence type="ECO:0000256" key="9">
    <source>
        <dbReference type="RuleBase" id="RU004474"/>
    </source>
</evidence>
<dbReference type="InterPro" id="IPR017925">
    <property type="entry name" value="DHFR_CS"/>
</dbReference>
<keyword evidence="5 8" id="KW-0521">NADP</keyword>
<comment type="function">
    <text evidence="7 8">Key enzyme in folate metabolism. Catalyzes an essential reaction for de novo glycine and purine synthesis, and for DNA precursor synthesis.</text>
</comment>
<dbReference type="InterPro" id="IPR024072">
    <property type="entry name" value="DHFR-like_dom_sf"/>
</dbReference>
<evidence type="ECO:0000313" key="11">
    <source>
        <dbReference type="EMBL" id="CEZ19532.1"/>
    </source>
</evidence>
<dbReference type="GO" id="GO:0070401">
    <property type="term" value="F:NADP+ binding"/>
    <property type="evidence" value="ECO:0007669"/>
    <property type="project" value="UniProtKB-ARBA"/>
</dbReference>
<sequence>MSKLSIIVAMSSNYVIGVNNTLPWHLTEDLKYFKSLTTGHTIIMGRKTYESIGRPLPHRRNIVISRNTETTYEGVEVVHSIEDAFSISKNDNEVFVIGGSNIYKQALDLVDHLYVTEIKKSFTGDTFFPEIDKEKWTEFSREDHVTADGLEFSFVGYQKNTK</sequence>
<dbReference type="GO" id="GO:0046452">
    <property type="term" value="P:dihydrofolate metabolic process"/>
    <property type="evidence" value="ECO:0007669"/>
    <property type="project" value="TreeGrafter"/>
</dbReference>
<dbReference type="FunFam" id="3.40.430.10:FF:000001">
    <property type="entry name" value="Dihydrofolate reductase"/>
    <property type="match status" value="1"/>
</dbReference>
<evidence type="ECO:0000256" key="1">
    <source>
        <dbReference type="ARBA" id="ARBA00004903"/>
    </source>
</evidence>
<dbReference type="CDD" id="cd00209">
    <property type="entry name" value="DHFR"/>
    <property type="match status" value="1"/>
</dbReference>
<evidence type="ECO:0000256" key="7">
    <source>
        <dbReference type="ARBA" id="ARBA00025067"/>
    </source>
</evidence>
<proteinExistence type="inferred from homology"/>
<dbReference type="RefSeq" id="WP_046487830.1">
    <property type="nucleotide sequence ID" value="NZ_LN827929.1"/>
</dbReference>
<dbReference type="EC" id="1.5.1.3" evidence="3 8"/>
<dbReference type="STRING" id="1581557.BN1208_0646"/>
<reference evidence="12" key="1">
    <citation type="submission" date="2014-12" db="EMBL/GenBank/DDBJ databases">
        <authorList>
            <person name="Salcher M.M."/>
        </authorList>
    </citation>
    <scope>NUCLEOTIDE SEQUENCE [LARGE SCALE GENOMIC DNA]</scope>
    <source>
        <strain evidence="12">MMS-10A-171</strain>
    </source>
</reference>
<evidence type="ECO:0000256" key="2">
    <source>
        <dbReference type="ARBA" id="ARBA00009539"/>
    </source>
</evidence>
<dbReference type="InterPro" id="IPR012259">
    <property type="entry name" value="DHFR"/>
</dbReference>
<dbReference type="EMBL" id="LN827929">
    <property type="protein sequence ID" value="CEZ19532.1"/>
    <property type="molecule type" value="Genomic_DNA"/>
</dbReference>
<name>A0A0D6EV75_9PROT</name>
<dbReference type="GO" id="GO:0005829">
    <property type="term" value="C:cytosol"/>
    <property type="evidence" value="ECO:0007669"/>
    <property type="project" value="TreeGrafter"/>
</dbReference>
<keyword evidence="12" id="KW-1185">Reference proteome</keyword>
<dbReference type="PANTHER" id="PTHR48069:SF3">
    <property type="entry name" value="DIHYDROFOLATE REDUCTASE"/>
    <property type="match status" value="1"/>
</dbReference>
<comment type="similarity">
    <text evidence="2 8 9">Belongs to the dihydrofolate reductase family.</text>
</comment>
<keyword evidence="4 8" id="KW-0554">One-carbon metabolism</keyword>
<evidence type="ECO:0000256" key="3">
    <source>
        <dbReference type="ARBA" id="ARBA00012856"/>
    </source>
</evidence>
<evidence type="ECO:0000313" key="12">
    <source>
        <dbReference type="Proteomes" id="UP000064007"/>
    </source>
</evidence>
<gene>
    <name evidence="11" type="primary">dfrA</name>
    <name evidence="11" type="ORF">BN1208_0646</name>
</gene>
<dbReference type="Pfam" id="PF00186">
    <property type="entry name" value="DHFR_1"/>
    <property type="match status" value="1"/>
</dbReference>
<dbReference type="HOGENOM" id="CLU_043966_5_1_4"/>
<accession>A0A0D6EV75</accession>